<evidence type="ECO:0000313" key="4">
    <source>
        <dbReference type="EMBL" id="GGR12817.1"/>
    </source>
</evidence>
<evidence type="ECO:0000256" key="2">
    <source>
        <dbReference type="SAM" id="MobiDB-lite"/>
    </source>
</evidence>
<reference evidence="4" key="2">
    <citation type="submission" date="2020-09" db="EMBL/GenBank/DDBJ databases">
        <authorList>
            <person name="Sun Q."/>
            <person name="Ohkuma M."/>
        </authorList>
    </citation>
    <scope>NUCLEOTIDE SEQUENCE</scope>
    <source>
        <strain evidence="4">JCM 31311</strain>
    </source>
</reference>
<dbReference type="RefSeq" id="WP_189091064.1">
    <property type="nucleotide sequence ID" value="NZ_BMQL01000015.1"/>
</dbReference>
<evidence type="ECO:0000259" key="3">
    <source>
        <dbReference type="Pfam" id="PF03449"/>
    </source>
</evidence>
<dbReference type="SUPFAM" id="SSF46557">
    <property type="entry name" value="GreA transcript cleavage protein, N-terminal domain"/>
    <property type="match status" value="1"/>
</dbReference>
<dbReference type="GO" id="GO:0003677">
    <property type="term" value="F:DNA binding"/>
    <property type="evidence" value="ECO:0007669"/>
    <property type="project" value="InterPro"/>
</dbReference>
<accession>A0A918F930</accession>
<evidence type="ECO:0000256" key="1">
    <source>
        <dbReference type="SAM" id="Coils"/>
    </source>
</evidence>
<dbReference type="InterPro" id="IPR022691">
    <property type="entry name" value="Tscrpt_elong_fac_GreA/B_N"/>
</dbReference>
<feature type="domain" description="Transcription elongation factor GreA/GreB N-terminal" evidence="3">
    <location>
        <begin position="315"/>
        <end position="378"/>
    </location>
</feature>
<reference evidence="4" key="1">
    <citation type="journal article" date="2014" name="Int. J. Syst. Evol. Microbiol.">
        <title>Complete genome sequence of Corynebacterium casei LMG S-19264T (=DSM 44701T), isolated from a smear-ripened cheese.</title>
        <authorList>
            <consortium name="US DOE Joint Genome Institute (JGI-PGF)"/>
            <person name="Walter F."/>
            <person name="Albersmeier A."/>
            <person name="Kalinowski J."/>
            <person name="Ruckert C."/>
        </authorList>
    </citation>
    <scope>NUCLEOTIDE SEQUENCE</scope>
    <source>
        <strain evidence="4">JCM 31311</strain>
    </source>
</reference>
<name>A0A918F930_9DEIO</name>
<feature type="region of interest" description="Disordered" evidence="2">
    <location>
        <begin position="282"/>
        <end position="311"/>
    </location>
</feature>
<evidence type="ECO:0000313" key="5">
    <source>
        <dbReference type="Proteomes" id="UP000603865"/>
    </source>
</evidence>
<dbReference type="Gene3D" id="1.10.287.180">
    <property type="entry name" value="Transcription elongation factor, GreA/GreB, N-terminal domain"/>
    <property type="match status" value="1"/>
</dbReference>
<dbReference type="AlphaFoldDB" id="A0A918F930"/>
<feature type="coiled-coil region" evidence="1">
    <location>
        <begin position="321"/>
        <end position="348"/>
    </location>
</feature>
<dbReference type="EMBL" id="BMQL01000015">
    <property type="protein sequence ID" value="GGR12817.1"/>
    <property type="molecule type" value="Genomic_DNA"/>
</dbReference>
<organism evidence="4 5">
    <name type="scientific">Deinococcus ruber</name>
    <dbReference type="NCBI Taxonomy" id="1848197"/>
    <lineage>
        <taxon>Bacteria</taxon>
        <taxon>Thermotogati</taxon>
        <taxon>Deinococcota</taxon>
        <taxon>Deinococci</taxon>
        <taxon>Deinococcales</taxon>
        <taxon>Deinococcaceae</taxon>
        <taxon>Deinococcus</taxon>
    </lineage>
</organism>
<feature type="compositionally biased region" description="Polar residues" evidence="2">
    <location>
        <begin position="299"/>
        <end position="311"/>
    </location>
</feature>
<dbReference type="GO" id="GO:0032784">
    <property type="term" value="P:regulation of DNA-templated transcription elongation"/>
    <property type="evidence" value="ECO:0007669"/>
    <property type="project" value="InterPro"/>
</dbReference>
<keyword evidence="1" id="KW-0175">Coiled coil</keyword>
<dbReference type="Proteomes" id="UP000603865">
    <property type="component" value="Unassembled WGS sequence"/>
</dbReference>
<protein>
    <recommendedName>
        <fullName evidence="3">Transcription elongation factor GreA/GreB N-terminal domain-containing protein</fullName>
    </recommendedName>
</protein>
<dbReference type="InterPro" id="IPR036805">
    <property type="entry name" value="Tscrpt_elong_fac_GreA/B_N_sf"/>
</dbReference>
<comment type="caution">
    <text evidence="4">The sequence shown here is derived from an EMBL/GenBank/DDBJ whole genome shotgun (WGS) entry which is preliminary data.</text>
</comment>
<keyword evidence="5" id="KW-1185">Reference proteome</keyword>
<proteinExistence type="predicted"/>
<dbReference type="Pfam" id="PF03449">
    <property type="entry name" value="GreA_GreB_N"/>
    <property type="match status" value="1"/>
</dbReference>
<sequence length="527" mass="58704">MTTTNQEQPTPSLIVQNGRVHLSVAQRFLPPKREKARWLQALIHRENPDFLNDCCIRQEAAAQERTNAYRKGSTGTKTPAPLVGVVLGKQAAPDLYTAFFDVIKAGVIERHQSRAIREGMSFAGVKTGDRVMVTPHDFIDPLTLITREGNDTDLKAEAALMRLTRSRFEIARIHAGEEVKSKGEELAEKEKTFAHADVDLLGEALRRDIFEQEHIILPSGTNLRELRAALDGITDPFLRTRALDKMDRLDAVDDRERVYLHASGDPAFRTRKQALPEQWKPMTRTEDRWEPPLAEPSPVQASVNTKRPVQSTRIKVSRETYDQLLATIEHLKTRLEQLTSDMAVALQDGDISESSFYDETRDALMNVQHDLAQREANLLDVEIGDVSDTNIGCVFTLLLDGQERQVELTDDLPKIGHVSTSGPLGKQLLHAKPGDILTVTATATAIKPTTLMIPESTGTRVVHLERPTGVLKPLLPEMLTFYRAKQVPAQQLISTSKDIAVQVLSIVRPPPTTPRSSQDMLAEVSPC</sequence>
<gene>
    <name evidence="4" type="ORF">GCM10008957_27200</name>
</gene>